<organism evidence="1 2">
    <name type="scientific">Cannabis sativa</name>
    <name type="common">Hemp</name>
    <name type="synonym">Marijuana</name>
    <dbReference type="NCBI Taxonomy" id="3483"/>
    <lineage>
        <taxon>Eukaryota</taxon>
        <taxon>Viridiplantae</taxon>
        <taxon>Streptophyta</taxon>
        <taxon>Embryophyta</taxon>
        <taxon>Tracheophyta</taxon>
        <taxon>Spermatophyta</taxon>
        <taxon>Magnoliopsida</taxon>
        <taxon>eudicotyledons</taxon>
        <taxon>Gunneridae</taxon>
        <taxon>Pentapetalae</taxon>
        <taxon>rosids</taxon>
        <taxon>fabids</taxon>
        <taxon>Rosales</taxon>
        <taxon>Cannabaceae</taxon>
        <taxon>Cannabis</taxon>
    </lineage>
</organism>
<gene>
    <name evidence="1" type="ORF">F8388_026876</name>
</gene>
<evidence type="ECO:0000313" key="2">
    <source>
        <dbReference type="Proteomes" id="UP000525078"/>
    </source>
</evidence>
<name>A0A7J6H1T7_CANSA</name>
<proteinExistence type="predicted"/>
<evidence type="ECO:0000313" key="1">
    <source>
        <dbReference type="EMBL" id="KAF4389147.1"/>
    </source>
</evidence>
<dbReference type="AlphaFoldDB" id="A0A7J6H1T7"/>
<dbReference type="EMBL" id="JAATIP010000032">
    <property type="protein sequence ID" value="KAF4389147.1"/>
    <property type="molecule type" value="Genomic_DNA"/>
</dbReference>
<comment type="caution">
    <text evidence="1">The sequence shown here is derived from an EMBL/GenBank/DDBJ whole genome shotgun (WGS) entry which is preliminary data.</text>
</comment>
<accession>A0A7J6H1T7</accession>
<sequence>MFRPITELKCSAQLQVYELFLKLPITYGIWPVKSVVSPTSSIRWDFDKIPSLVLLIKKNHLIFDMDNNQMLDPNSVVLNDINKKKLVQFSHLLFQKLALIDDYYVPGFGFMNFGSI</sequence>
<dbReference type="Proteomes" id="UP000525078">
    <property type="component" value="Unassembled WGS sequence"/>
</dbReference>
<protein>
    <submittedName>
        <fullName evidence="1">Uncharacterized protein</fullName>
    </submittedName>
</protein>
<reference evidence="1 2" key="1">
    <citation type="journal article" date="2020" name="bioRxiv">
        <title>Sequence and annotation of 42 cannabis genomes reveals extensive copy number variation in cannabinoid synthesis and pathogen resistance genes.</title>
        <authorList>
            <person name="Mckernan K.J."/>
            <person name="Helbert Y."/>
            <person name="Kane L.T."/>
            <person name="Ebling H."/>
            <person name="Zhang L."/>
            <person name="Liu B."/>
            <person name="Eaton Z."/>
            <person name="Mclaughlin S."/>
            <person name="Kingan S."/>
            <person name="Baybayan P."/>
            <person name="Concepcion G."/>
            <person name="Jordan M."/>
            <person name="Riva A."/>
            <person name="Barbazuk W."/>
            <person name="Harkins T."/>
        </authorList>
    </citation>
    <scope>NUCLEOTIDE SEQUENCE [LARGE SCALE GENOMIC DNA]</scope>
    <source>
        <strain evidence="2">cv. Jamaican Lion 4</strain>
        <tissue evidence="1">Leaf</tissue>
    </source>
</reference>